<dbReference type="Proteomes" id="UP000012089">
    <property type="component" value="Unassembled WGS sequence"/>
</dbReference>
<reference evidence="1 2" key="1">
    <citation type="submission" date="2013-01" db="EMBL/GenBank/DDBJ databases">
        <authorList>
            <person name="Harkins D.M."/>
            <person name="Durkin A.S."/>
            <person name="Brinkac L.M."/>
            <person name="Haft D.H."/>
            <person name="Selengut J.D."/>
            <person name="Sanka R."/>
            <person name="DePew J."/>
            <person name="Purushe J."/>
            <person name="Tulsiani S.M."/>
            <person name="Graham G.C."/>
            <person name="Burns M.-A."/>
            <person name="Dohnt M.F."/>
            <person name="Smythe L.D."/>
            <person name="McKay D.B."/>
            <person name="Craig S.B."/>
            <person name="Vinetz J.M."/>
            <person name="Sutton G.G."/>
            <person name="Nierman W.C."/>
            <person name="Fouts D.E."/>
        </authorList>
    </citation>
    <scope>NUCLEOTIDE SEQUENCE [LARGE SCALE GENOMIC DNA]</scope>
    <source>
        <strain evidence="1 2">LT2156</strain>
    </source>
</reference>
<evidence type="ECO:0000313" key="1">
    <source>
        <dbReference type="EMBL" id="EMM94267.1"/>
    </source>
</evidence>
<accession>M6HFV3</accession>
<dbReference type="AlphaFoldDB" id="M6HFV3"/>
<sequence>MGWDTNQEKFDKQMDRLASIGNGNPEDPLKTVLKEGLFKLNDIIQNTNPQPQRQTGNMKSAFEIHVGTDFVEDGKIPAPGRLKILLSPNLNGLSPNEGRLFYIAPYAPAQNAGQMKRLGKLITLKPTKPGTGPGWFTKLNQSSNKQVIHDFISERLSEVIDEEANT</sequence>
<proteinExistence type="predicted"/>
<organism evidence="1 2">
    <name type="scientific">Leptospira interrogans serovar Zanoni str. LT2156</name>
    <dbReference type="NCBI Taxonomy" id="1001601"/>
    <lineage>
        <taxon>Bacteria</taxon>
        <taxon>Pseudomonadati</taxon>
        <taxon>Spirochaetota</taxon>
        <taxon>Spirochaetia</taxon>
        <taxon>Leptospirales</taxon>
        <taxon>Leptospiraceae</taxon>
        <taxon>Leptospira</taxon>
    </lineage>
</organism>
<comment type="caution">
    <text evidence="1">The sequence shown here is derived from an EMBL/GenBank/DDBJ whole genome shotgun (WGS) entry which is preliminary data.</text>
</comment>
<protein>
    <submittedName>
        <fullName evidence="1">Uncharacterized protein</fullName>
    </submittedName>
</protein>
<dbReference type="EMBL" id="AFMF02000036">
    <property type="protein sequence ID" value="EMM94267.1"/>
    <property type="molecule type" value="Genomic_DNA"/>
</dbReference>
<gene>
    <name evidence="1" type="ORF">LEP1GSC158_0608</name>
</gene>
<name>M6HFV3_LEPIR</name>
<evidence type="ECO:0000313" key="2">
    <source>
        <dbReference type="Proteomes" id="UP000012089"/>
    </source>
</evidence>